<reference evidence="2" key="1">
    <citation type="journal article" date="2019" name="Int. J. Syst. Evol. Microbiol.">
        <title>The Global Catalogue of Microorganisms (GCM) 10K type strain sequencing project: providing services to taxonomists for standard genome sequencing and annotation.</title>
        <authorList>
            <consortium name="The Broad Institute Genomics Platform"/>
            <consortium name="The Broad Institute Genome Sequencing Center for Infectious Disease"/>
            <person name="Wu L."/>
            <person name="Ma J."/>
        </authorList>
    </citation>
    <scope>NUCLEOTIDE SEQUENCE [LARGE SCALE GENOMIC DNA]</scope>
    <source>
        <strain evidence="2">YJ-61-S</strain>
    </source>
</reference>
<keyword evidence="2" id="KW-1185">Reference proteome</keyword>
<dbReference type="EMBL" id="JBHSFV010000009">
    <property type="protein sequence ID" value="MFC4635139.1"/>
    <property type="molecule type" value="Genomic_DNA"/>
</dbReference>
<comment type="caution">
    <text evidence="1">The sequence shown here is derived from an EMBL/GenBank/DDBJ whole genome shotgun (WGS) entry which is preliminary data.</text>
</comment>
<dbReference type="RefSeq" id="WP_379980071.1">
    <property type="nucleotide sequence ID" value="NZ_JBHSFV010000009.1"/>
</dbReference>
<evidence type="ECO:0008006" key="3">
    <source>
        <dbReference type="Google" id="ProtNLM"/>
    </source>
</evidence>
<dbReference type="Proteomes" id="UP001596043">
    <property type="component" value="Unassembled WGS sequence"/>
</dbReference>
<name>A0ABV9HYW4_9FLAO</name>
<organism evidence="1 2">
    <name type="scientific">Dokdonia ponticola</name>
    <dbReference type="NCBI Taxonomy" id="2041041"/>
    <lineage>
        <taxon>Bacteria</taxon>
        <taxon>Pseudomonadati</taxon>
        <taxon>Bacteroidota</taxon>
        <taxon>Flavobacteriia</taxon>
        <taxon>Flavobacteriales</taxon>
        <taxon>Flavobacteriaceae</taxon>
        <taxon>Dokdonia</taxon>
    </lineage>
</organism>
<protein>
    <recommendedName>
        <fullName evidence="3">IPExxxVDY family protein</fullName>
    </recommendedName>
</protein>
<accession>A0ABV9HYW4</accession>
<gene>
    <name evidence="1" type="ORF">ACFO3O_14605</name>
</gene>
<proteinExistence type="predicted"/>
<sequence length="138" mass="16681">MNNKYLLLKNYKEKEIIVNSIESIADKLNLRKEKENLYSSLADLDLYLDVNDEDFHFLGIRVMNSEEFKRDKVIVDEEEYFIALSIDHESFEERFIHMFLKEFLPFYSEMIIADESTTQFYTIEDLQNNNIPWLQRSF</sequence>
<evidence type="ECO:0000313" key="1">
    <source>
        <dbReference type="EMBL" id="MFC4635139.1"/>
    </source>
</evidence>
<evidence type="ECO:0000313" key="2">
    <source>
        <dbReference type="Proteomes" id="UP001596043"/>
    </source>
</evidence>